<feature type="domain" description="PI-PLC Y-box" evidence="7">
    <location>
        <begin position="282"/>
        <end position="395"/>
    </location>
</feature>
<evidence type="ECO:0000256" key="3">
    <source>
        <dbReference type="ARBA" id="ARBA00022963"/>
    </source>
</evidence>
<dbReference type="Gene3D" id="3.20.20.190">
    <property type="entry name" value="Phosphatidylinositol (PI) phosphodiesterase"/>
    <property type="match status" value="1"/>
</dbReference>
<evidence type="ECO:0000313" key="8">
    <source>
        <dbReference type="EMBL" id="KAJ7700454.1"/>
    </source>
</evidence>
<sequence>MTTDFSKVVGYELAARPATSTLTTFGDSSSSSRPDRTLTGYNPAFVDCVEKTPHEERHHHPHHPTSPVKDEDGASGGGHDMTRPLRILHLLVAQHLVGESTVEGHVRALQAGCRCVEVYIHPGNPPLMTHGNILTSKLSLRKVCEVIDQYAFVASPYPLIISAEIHCSPAQQDIVVDIMLSVFGDKLGAAGASGMAEGEAGRGVDGGGGDEWEGGEESFCSGSQARAPPSCSAAIQRVRSRSREPSVSASTTTSDSSPPSSYIPLSPCPADSTKTPKMSAALLPLLVYTVGVKYRGINKKEVYAPQPMFSLSETTANKLLQGGVVVKHTRGHLVRMYPKGMRLRSSNYLPHSYWAAGAQLVAINWQTLELGYMINHAMFARNGGSGYVLKPRALRLASQKELLARRTEHMLQPPPPPKDPSAAGGTVDPYVEVSVHVPDWSGFLHPSASTSSPSGTSPSPSLNIIASPSPPTPTSTSASVTYRTSAVKNNGFNPVWEERLRIPFAAVVDMMELVFVRLAVRQDGGGTRRSRWWCIAQVSRVCSKGTDICRCTTRSCRSTSCMFSMLFVKMAVRDL</sequence>
<dbReference type="InterPro" id="IPR001711">
    <property type="entry name" value="PLipase_C_Pinositol-sp_Y"/>
</dbReference>
<evidence type="ECO:0000313" key="9">
    <source>
        <dbReference type="Proteomes" id="UP001221757"/>
    </source>
</evidence>
<dbReference type="EC" id="3.1.4.11" evidence="1 5"/>
<comment type="catalytic activity">
    <reaction evidence="5">
        <text>a 1,2-diacyl-sn-glycero-3-phospho-(1D-myo-inositol-4,5-bisphosphate) + H2O = 1D-myo-inositol 1,4,5-trisphosphate + a 1,2-diacyl-sn-glycerol + H(+)</text>
        <dbReference type="Rhea" id="RHEA:33179"/>
        <dbReference type="ChEBI" id="CHEBI:15377"/>
        <dbReference type="ChEBI" id="CHEBI:15378"/>
        <dbReference type="ChEBI" id="CHEBI:17815"/>
        <dbReference type="ChEBI" id="CHEBI:58456"/>
        <dbReference type="ChEBI" id="CHEBI:203600"/>
        <dbReference type="EC" id="3.1.4.11"/>
    </reaction>
</comment>
<dbReference type="Gene3D" id="2.60.40.150">
    <property type="entry name" value="C2 domain"/>
    <property type="match status" value="1"/>
</dbReference>
<feature type="compositionally biased region" description="Polar residues" evidence="6">
    <location>
        <begin position="21"/>
        <end position="32"/>
    </location>
</feature>
<evidence type="ECO:0000256" key="6">
    <source>
        <dbReference type="SAM" id="MobiDB-lite"/>
    </source>
</evidence>
<dbReference type="GO" id="GO:0004435">
    <property type="term" value="F:phosphatidylinositol-4,5-bisphosphate phospholipase C activity"/>
    <property type="evidence" value="ECO:0007669"/>
    <property type="project" value="UniProtKB-EC"/>
</dbReference>
<comment type="caution">
    <text evidence="8">The sequence shown here is derived from an EMBL/GenBank/DDBJ whole genome shotgun (WGS) entry which is preliminary data.</text>
</comment>
<evidence type="ECO:0000256" key="4">
    <source>
        <dbReference type="ARBA" id="ARBA00023098"/>
    </source>
</evidence>
<feature type="region of interest" description="Disordered" evidence="6">
    <location>
        <begin position="21"/>
        <end position="79"/>
    </location>
</feature>
<feature type="region of interest" description="Disordered" evidence="6">
    <location>
        <begin position="194"/>
        <end position="269"/>
    </location>
</feature>
<dbReference type="SUPFAM" id="SSF51695">
    <property type="entry name" value="PLC-like phosphodiesterases"/>
    <property type="match status" value="1"/>
</dbReference>
<dbReference type="GO" id="GO:0048015">
    <property type="term" value="P:phosphatidylinositol-mediated signaling"/>
    <property type="evidence" value="ECO:0007669"/>
    <property type="project" value="TreeGrafter"/>
</dbReference>
<reference evidence="8" key="1">
    <citation type="submission" date="2023-03" db="EMBL/GenBank/DDBJ databases">
        <title>Massive genome expansion in bonnet fungi (Mycena s.s.) driven by repeated elements and novel gene families across ecological guilds.</title>
        <authorList>
            <consortium name="Lawrence Berkeley National Laboratory"/>
            <person name="Harder C.B."/>
            <person name="Miyauchi S."/>
            <person name="Viragh M."/>
            <person name="Kuo A."/>
            <person name="Thoen E."/>
            <person name="Andreopoulos B."/>
            <person name="Lu D."/>
            <person name="Skrede I."/>
            <person name="Drula E."/>
            <person name="Henrissat B."/>
            <person name="Morin E."/>
            <person name="Kohler A."/>
            <person name="Barry K."/>
            <person name="LaButti K."/>
            <person name="Morin E."/>
            <person name="Salamov A."/>
            <person name="Lipzen A."/>
            <person name="Mereny Z."/>
            <person name="Hegedus B."/>
            <person name="Baldrian P."/>
            <person name="Stursova M."/>
            <person name="Weitz H."/>
            <person name="Taylor A."/>
            <person name="Grigoriev I.V."/>
            <person name="Nagy L.G."/>
            <person name="Martin F."/>
            <person name="Kauserud H."/>
        </authorList>
    </citation>
    <scope>NUCLEOTIDE SEQUENCE</scope>
    <source>
        <strain evidence="8">CBHHK067</strain>
    </source>
</reference>
<dbReference type="EMBL" id="JARKIE010000020">
    <property type="protein sequence ID" value="KAJ7700454.1"/>
    <property type="molecule type" value="Genomic_DNA"/>
</dbReference>
<dbReference type="InterPro" id="IPR017946">
    <property type="entry name" value="PLC-like_Pdiesterase_TIM-brl"/>
</dbReference>
<dbReference type="PANTHER" id="PTHR10336:SF36">
    <property type="entry name" value="1-PHOSPHATIDYLINOSITOL 4,5-BISPHOSPHATE PHOSPHODIESTERASE BETA-4"/>
    <property type="match status" value="1"/>
</dbReference>
<protein>
    <recommendedName>
        <fullName evidence="1 5">Phosphoinositide phospholipase C</fullName>
        <ecNumber evidence="1 5">3.1.4.11</ecNumber>
    </recommendedName>
</protein>
<dbReference type="SUPFAM" id="SSF49562">
    <property type="entry name" value="C2 domain (Calcium/lipid-binding domain, CaLB)"/>
    <property type="match status" value="1"/>
</dbReference>
<feature type="region of interest" description="Disordered" evidence="6">
    <location>
        <begin position="446"/>
        <end position="478"/>
    </location>
</feature>
<dbReference type="SMART" id="SM00148">
    <property type="entry name" value="PLCXc"/>
    <property type="match status" value="1"/>
</dbReference>
<dbReference type="SMART" id="SM00149">
    <property type="entry name" value="PLCYc"/>
    <property type="match status" value="1"/>
</dbReference>
<feature type="compositionally biased region" description="Low complexity" evidence="6">
    <location>
        <begin position="446"/>
        <end position="461"/>
    </location>
</feature>
<gene>
    <name evidence="8" type="ORF">B0H17DRAFT_1128866</name>
</gene>
<keyword evidence="4 5" id="KW-0443">Lipid metabolism</keyword>
<dbReference type="PRINTS" id="PR00390">
    <property type="entry name" value="PHPHLIPASEC"/>
</dbReference>
<keyword evidence="9" id="KW-1185">Reference proteome</keyword>
<evidence type="ECO:0000259" key="7">
    <source>
        <dbReference type="PROSITE" id="PS50008"/>
    </source>
</evidence>
<dbReference type="PROSITE" id="PS50007">
    <property type="entry name" value="PIPLC_X_DOMAIN"/>
    <property type="match status" value="1"/>
</dbReference>
<dbReference type="InterPro" id="IPR035892">
    <property type="entry name" value="C2_domain_sf"/>
</dbReference>
<evidence type="ECO:0000256" key="5">
    <source>
        <dbReference type="RuleBase" id="RU361133"/>
    </source>
</evidence>
<dbReference type="GO" id="GO:0016042">
    <property type="term" value="P:lipid catabolic process"/>
    <property type="evidence" value="ECO:0007669"/>
    <property type="project" value="UniProtKB-KW"/>
</dbReference>
<dbReference type="GO" id="GO:0051209">
    <property type="term" value="P:release of sequestered calcium ion into cytosol"/>
    <property type="evidence" value="ECO:0007669"/>
    <property type="project" value="TreeGrafter"/>
</dbReference>
<organism evidence="8 9">
    <name type="scientific">Mycena rosella</name>
    <name type="common">Pink bonnet</name>
    <name type="synonym">Agaricus rosellus</name>
    <dbReference type="NCBI Taxonomy" id="1033263"/>
    <lineage>
        <taxon>Eukaryota</taxon>
        <taxon>Fungi</taxon>
        <taxon>Dikarya</taxon>
        <taxon>Basidiomycota</taxon>
        <taxon>Agaricomycotina</taxon>
        <taxon>Agaricomycetes</taxon>
        <taxon>Agaricomycetidae</taxon>
        <taxon>Agaricales</taxon>
        <taxon>Marasmiineae</taxon>
        <taxon>Mycenaceae</taxon>
        <taxon>Mycena</taxon>
    </lineage>
</organism>
<evidence type="ECO:0000256" key="1">
    <source>
        <dbReference type="ARBA" id="ARBA00012368"/>
    </source>
</evidence>
<dbReference type="InterPro" id="IPR001192">
    <property type="entry name" value="PI-PLC_fam"/>
</dbReference>
<evidence type="ECO:0000256" key="2">
    <source>
        <dbReference type="ARBA" id="ARBA00022801"/>
    </source>
</evidence>
<keyword evidence="3 5" id="KW-0442">Lipid degradation</keyword>
<feature type="region of interest" description="Disordered" evidence="6">
    <location>
        <begin position="407"/>
        <end position="427"/>
    </location>
</feature>
<dbReference type="Proteomes" id="UP001221757">
    <property type="component" value="Unassembled WGS sequence"/>
</dbReference>
<dbReference type="PANTHER" id="PTHR10336">
    <property type="entry name" value="PHOSPHOINOSITIDE-SPECIFIC PHOSPHOLIPASE C FAMILY PROTEIN"/>
    <property type="match status" value="1"/>
</dbReference>
<proteinExistence type="predicted"/>
<feature type="compositionally biased region" description="Basic and acidic residues" evidence="6">
    <location>
        <begin position="48"/>
        <end position="58"/>
    </location>
</feature>
<dbReference type="Pfam" id="PF00387">
    <property type="entry name" value="PI-PLC-Y"/>
    <property type="match status" value="1"/>
</dbReference>
<dbReference type="PROSITE" id="PS50008">
    <property type="entry name" value="PIPLC_Y_DOMAIN"/>
    <property type="match status" value="1"/>
</dbReference>
<feature type="compositionally biased region" description="Low complexity" evidence="6">
    <location>
        <begin position="245"/>
        <end position="269"/>
    </location>
</feature>
<dbReference type="AlphaFoldDB" id="A0AAD7DV46"/>
<keyword evidence="2 5" id="KW-0378">Hydrolase</keyword>
<dbReference type="Pfam" id="PF00388">
    <property type="entry name" value="PI-PLC-X"/>
    <property type="match status" value="1"/>
</dbReference>
<name>A0AAD7DV46_MYCRO</name>
<dbReference type="InterPro" id="IPR000909">
    <property type="entry name" value="PLipase_C_PInositol-sp_X_dom"/>
</dbReference>
<accession>A0AAD7DV46</accession>